<evidence type="ECO:0000256" key="1">
    <source>
        <dbReference type="SAM" id="MobiDB-lite"/>
    </source>
</evidence>
<name>A0A0H2RT17_9AGAM</name>
<accession>A0A0H2RT17</accession>
<dbReference type="Proteomes" id="UP000053477">
    <property type="component" value="Unassembled WGS sequence"/>
</dbReference>
<sequence length="73" mass="8021">MAVSSTSATPRRASWKHTRSPDSISFAASTLSASNSSVPLASRCIRQMSNYLLVALITFDRLSCVTRVYLLRL</sequence>
<evidence type="ECO:0000313" key="2">
    <source>
        <dbReference type="EMBL" id="KLO15160.1"/>
    </source>
</evidence>
<dbReference type="EMBL" id="KQ085933">
    <property type="protein sequence ID" value="KLO15160.1"/>
    <property type="molecule type" value="Genomic_DNA"/>
</dbReference>
<keyword evidence="3" id="KW-1185">Reference proteome</keyword>
<evidence type="ECO:0000313" key="3">
    <source>
        <dbReference type="Proteomes" id="UP000053477"/>
    </source>
</evidence>
<gene>
    <name evidence="2" type="ORF">SCHPADRAFT_275620</name>
</gene>
<proteinExistence type="predicted"/>
<protein>
    <submittedName>
        <fullName evidence="2">Uncharacterized protein</fullName>
    </submittedName>
</protein>
<dbReference type="InParanoid" id="A0A0H2RT17"/>
<dbReference type="AlphaFoldDB" id="A0A0H2RT17"/>
<reference evidence="2 3" key="1">
    <citation type="submission" date="2015-04" db="EMBL/GenBank/DDBJ databases">
        <title>Complete genome sequence of Schizopora paradoxa KUC8140, a cosmopolitan wood degrader in East Asia.</title>
        <authorList>
            <consortium name="DOE Joint Genome Institute"/>
            <person name="Min B."/>
            <person name="Park H."/>
            <person name="Jang Y."/>
            <person name="Kim J.-J."/>
            <person name="Kim K.H."/>
            <person name="Pangilinan J."/>
            <person name="Lipzen A."/>
            <person name="Riley R."/>
            <person name="Grigoriev I.V."/>
            <person name="Spatafora J.W."/>
            <person name="Choi I.-G."/>
        </authorList>
    </citation>
    <scope>NUCLEOTIDE SEQUENCE [LARGE SCALE GENOMIC DNA]</scope>
    <source>
        <strain evidence="2 3">KUC8140</strain>
    </source>
</reference>
<feature type="region of interest" description="Disordered" evidence="1">
    <location>
        <begin position="1"/>
        <end position="20"/>
    </location>
</feature>
<organism evidence="2 3">
    <name type="scientific">Schizopora paradoxa</name>
    <dbReference type="NCBI Taxonomy" id="27342"/>
    <lineage>
        <taxon>Eukaryota</taxon>
        <taxon>Fungi</taxon>
        <taxon>Dikarya</taxon>
        <taxon>Basidiomycota</taxon>
        <taxon>Agaricomycotina</taxon>
        <taxon>Agaricomycetes</taxon>
        <taxon>Hymenochaetales</taxon>
        <taxon>Schizoporaceae</taxon>
        <taxon>Schizopora</taxon>
    </lineage>
</organism>